<dbReference type="AlphaFoldDB" id="A0AAW0Z149"/>
<comment type="caution">
    <text evidence="2">The sequence shown here is derived from an EMBL/GenBank/DDBJ whole genome shotgun (WGS) entry which is preliminary data.</text>
</comment>
<name>A0AAW0Z149_9TREE</name>
<dbReference type="EMBL" id="JBCAWK010000004">
    <property type="protein sequence ID" value="KAK8861634.1"/>
    <property type="molecule type" value="Genomic_DNA"/>
</dbReference>
<dbReference type="GO" id="GO:0005743">
    <property type="term" value="C:mitochondrial inner membrane"/>
    <property type="evidence" value="ECO:0007669"/>
    <property type="project" value="TreeGrafter"/>
</dbReference>
<protein>
    <recommendedName>
        <fullName evidence="4">Mitochondrial protein</fullName>
    </recommendedName>
</protein>
<evidence type="ECO:0000313" key="2">
    <source>
        <dbReference type="EMBL" id="KAK8861634.1"/>
    </source>
</evidence>
<accession>A0AAW0Z149</accession>
<dbReference type="PROSITE" id="PS50012">
    <property type="entry name" value="RCC1_3"/>
    <property type="match status" value="1"/>
</dbReference>
<evidence type="ECO:0000256" key="1">
    <source>
        <dbReference type="PROSITE-ProRule" id="PRU00235"/>
    </source>
</evidence>
<evidence type="ECO:0008006" key="4">
    <source>
        <dbReference type="Google" id="ProtNLM"/>
    </source>
</evidence>
<dbReference type="SUPFAM" id="SSF50985">
    <property type="entry name" value="RCC1/BLIP-II"/>
    <property type="match status" value="1"/>
</dbReference>
<dbReference type="Pfam" id="PF00415">
    <property type="entry name" value="RCC1"/>
    <property type="match status" value="1"/>
</dbReference>
<evidence type="ECO:0000313" key="3">
    <source>
        <dbReference type="Proteomes" id="UP001388673"/>
    </source>
</evidence>
<dbReference type="InterPro" id="IPR053245">
    <property type="entry name" value="MitoProcess-Associated"/>
</dbReference>
<dbReference type="PANTHER" id="PTHR47563">
    <property type="entry name" value="PROTEIN FMP25, MITOCHONDRIAL"/>
    <property type="match status" value="1"/>
</dbReference>
<dbReference type="Gene3D" id="2.130.10.30">
    <property type="entry name" value="Regulator of chromosome condensation 1/beta-lactamase-inhibitor protein II"/>
    <property type="match status" value="1"/>
</dbReference>
<dbReference type="InterPro" id="IPR000408">
    <property type="entry name" value="Reg_chr_condens"/>
</dbReference>
<sequence length="565" mass="60425">MPFASSSTVRAFSSRSIPILTASALSLTIYSTHTYLSKPLLLEEIAPDSLSTSIKKQKTALASSAAPFTPYGWGANRNLTLLPDTNIGYVRRPAALTQLGSTPLRDLVLAENYGACVDASGDCWIWGNGYDRSGEVGKTLRGKGLKKLAPAQAKLFALSKHGSLYVFSPSRTLQADRQDKSSQSWWSYLFSTDPGVDFVELKAEGGLGWGEKWAGVSAGRSHLLAVTNRGRTFSLPLSPSANSHRQLGIKRELEQPTSVPTILGEPFTPEKDIRYATTLTEIPSLSKLRITQVATSDRTSFVRTADGHVLGFGANENGQIGLGSAASVDIVPVPVEVVLARGYPAGTKVECTDVQAGGNTTFFTVKRSFPGRRGIFIELLGCGSGIAGALGTGMYTSATGMPVRVKTISGLQEYSEKLNTFLPIGIHSLSISPSTNTHVYATLDTVTLADQKGVKDGIYGKDVMAWGANVDYQIGNGKRSSTAIPQHLPPIGLKAIDALSIEPAFAEAALSSGTQSPMPHSRLQLHAKKADAYDLRGKLIRRKVKCEETIVAGYNASVLYNKILE</sequence>
<feature type="repeat" description="RCC1" evidence="1">
    <location>
        <begin position="307"/>
        <end position="367"/>
    </location>
</feature>
<keyword evidence="3" id="KW-1185">Reference proteome</keyword>
<dbReference type="InterPro" id="IPR009091">
    <property type="entry name" value="RCC1/BLIP-II"/>
</dbReference>
<dbReference type="Proteomes" id="UP001388673">
    <property type="component" value="Unassembled WGS sequence"/>
</dbReference>
<dbReference type="KEGG" id="kne:92179715"/>
<dbReference type="RefSeq" id="XP_066804259.1">
    <property type="nucleotide sequence ID" value="XM_066945570.1"/>
</dbReference>
<reference evidence="2 3" key="1">
    <citation type="journal article" date="2024" name="bioRxiv">
        <title>Comparative genomics of Cryptococcus and Kwoniella reveals pathogenesis evolution and contrasting karyotype dynamics via intercentromeric recombination or chromosome fusion.</title>
        <authorList>
            <person name="Coelho M.A."/>
            <person name="David-Palma M."/>
            <person name="Shea T."/>
            <person name="Bowers K."/>
            <person name="McGinley-Smith S."/>
            <person name="Mohammad A.W."/>
            <person name="Gnirke A."/>
            <person name="Yurkov A.M."/>
            <person name="Nowrousian M."/>
            <person name="Sun S."/>
            <person name="Cuomo C.A."/>
            <person name="Heitman J."/>
        </authorList>
    </citation>
    <scope>NUCLEOTIDE SEQUENCE [LARGE SCALE GENOMIC DNA]</scope>
    <source>
        <strain evidence="2 3">CBS 13917</strain>
    </source>
</reference>
<dbReference type="PANTHER" id="PTHR47563:SF1">
    <property type="entry name" value="PROTEIN FMP25, MITOCHONDRIAL"/>
    <property type="match status" value="1"/>
</dbReference>
<dbReference type="GO" id="GO:0034551">
    <property type="term" value="P:mitochondrial respiratory chain complex III assembly"/>
    <property type="evidence" value="ECO:0007669"/>
    <property type="project" value="TreeGrafter"/>
</dbReference>
<organism evidence="2 3">
    <name type="scientific">Kwoniella newhampshirensis</name>
    <dbReference type="NCBI Taxonomy" id="1651941"/>
    <lineage>
        <taxon>Eukaryota</taxon>
        <taxon>Fungi</taxon>
        <taxon>Dikarya</taxon>
        <taxon>Basidiomycota</taxon>
        <taxon>Agaricomycotina</taxon>
        <taxon>Tremellomycetes</taxon>
        <taxon>Tremellales</taxon>
        <taxon>Cryptococcaceae</taxon>
        <taxon>Kwoniella</taxon>
    </lineage>
</organism>
<dbReference type="GeneID" id="92179715"/>
<proteinExistence type="predicted"/>
<gene>
    <name evidence="2" type="ORF">IAR55_002457</name>
</gene>